<dbReference type="EC" id="2.7.11.1" evidence="1"/>
<dbReference type="CDD" id="cd14046">
    <property type="entry name" value="STKc_EIF2AK4_GCN2_rpt2"/>
    <property type="match status" value="1"/>
</dbReference>
<keyword evidence="6 11" id="KW-0067">ATP-binding</keyword>
<dbReference type="CDD" id="cd23823">
    <property type="entry name" value="RWD_GCN2"/>
    <property type="match status" value="1"/>
</dbReference>
<feature type="coiled-coil region" evidence="13">
    <location>
        <begin position="141"/>
        <end position="168"/>
    </location>
</feature>
<dbReference type="Gene3D" id="3.30.200.20">
    <property type="entry name" value="Phosphorylase Kinase, domain 1"/>
    <property type="match status" value="1"/>
</dbReference>
<comment type="catalytic activity">
    <reaction evidence="9">
        <text>L-seryl-[protein] + ATP = O-phospho-L-seryl-[protein] + ADP + H(+)</text>
        <dbReference type="Rhea" id="RHEA:17989"/>
        <dbReference type="Rhea" id="RHEA-COMP:9863"/>
        <dbReference type="Rhea" id="RHEA-COMP:11604"/>
        <dbReference type="ChEBI" id="CHEBI:15378"/>
        <dbReference type="ChEBI" id="CHEBI:29999"/>
        <dbReference type="ChEBI" id="CHEBI:30616"/>
        <dbReference type="ChEBI" id="CHEBI:83421"/>
        <dbReference type="ChEBI" id="CHEBI:456216"/>
        <dbReference type="EC" id="2.7.11.1"/>
    </reaction>
</comment>
<evidence type="ECO:0000256" key="14">
    <source>
        <dbReference type="SAM" id="MobiDB-lite"/>
    </source>
</evidence>
<dbReference type="InterPro" id="IPR050339">
    <property type="entry name" value="CC_SR_Kinase"/>
</dbReference>
<dbReference type="InterPro" id="IPR006575">
    <property type="entry name" value="RWD_dom"/>
</dbReference>
<evidence type="ECO:0000256" key="10">
    <source>
        <dbReference type="PIRSR" id="PIRSR000660-1"/>
    </source>
</evidence>
<evidence type="ECO:0000256" key="7">
    <source>
        <dbReference type="ARBA" id="ARBA00037982"/>
    </source>
</evidence>
<dbReference type="SUPFAM" id="SSF52954">
    <property type="entry name" value="Class II aaRS ABD-related"/>
    <property type="match status" value="1"/>
</dbReference>
<protein>
    <recommendedName>
        <fullName evidence="1">non-specific serine/threonine protein kinase</fullName>
        <ecNumber evidence="1">2.7.11.1</ecNumber>
    </recommendedName>
</protein>
<evidence type="ECO:0000256" key="8">
    <source>
        <dbReference type="ARBA" id="ARBA00047899"/>
    </source>
</evidence>
<accession>A0A482VSH0</accession>
<dbReference type="Gene3D" id="3.40.50.800">
    <property type="entry name" value="Anticodon-binding domain"/>
    <property type="match status" value="1"/>
</dbReference>
<keyword evidence="18" id="KW-1185">Reference proteome</keyword>
<proteinExistence type="inferred from homology"/>
<dbReference type="PANTHER" id="PTHR11042:SF136">
    <property type="entry name" value="EIF-2-ALPHA KINASE GCN2"/>
    <property type="match status" value="1"/>
</dbReference>
<dbReference type="Pfam" id="PF05773">
    <property type="entry name" value="RWD"/>
    <property type="match status" value="1"/>
</dbReference>
<dbReference type="InterPro" id="IPR045864">
    <property type="entry name" value="aa-tRNA-synth_II/BPL/LPL"/>
</dbReference>
<dbReference type="Pfam" id="PF00069">
    <property type="entry name" value="Pkinase"/>
    <property type="match status" value="3"/>
</dbReference>
<evidence type="ECO:0000256" key="13">
    <source>
        <dbReference type="SAM" id="Coils"/>
    </source>
</evidence>
<dbReference type="PROSITE" id="PS00107">
    <property type="entry name" value="PROTEIN_KINASE_ATP"/>
    <property type="match status" value="1"/>
</dbReference>
<dbReference type="SUPFAM" id="SSF54495">
    <property type="entry name" value="UBC-like"/>
    <property type="match status" value="1"/>
</dbReference>
<keyword evidence="5 17" id="KW-0418">Kinase</keyword>
<evidence type="ECO:0000256" key="12">
    <source>
        <dbReference type="PROSITE-ProRule" id="PRU10141"/>
    </source>
</evidence>
<dbReference type="GO" id="GO:0005634">
    <property type="term" value="C:nucleus"/>
    <property type="evidence" value="ECO:0007669"/>
    <property type="project" value="TreeGrafter"/>
</dbReference>
<dbReference type="STRING" id="1661398.A0A482VSH0"/>
<dbReference type="InterPro" id="IPR041715">
    <property type="entry name" value="HisRS-like_core"/>
</dbReference>
<dbReference type="SUPFAM" id="SSF55681">
    <property type="entry name" value="Class II aaRS and biotin synthetases"/>
    <property type="match status" value="1"/>
</dbReference>
<dbReference type="EMBL" id="QDEB01072648">
    <property type="protein sequence ID" value="RZC35247.1"/>
    <property type="molecule type" value="Genomic_DNA"/>
</dbReference>
<dbReference type="InterPro" id="IPR008271">
    <property type="entry name" value="Ser/Thr_kinase_AS"/>
</dbReference>
<dbReference type="InterPro" id="IPR024435">
    <property type="entry name" value="HisRS-related_dom"/>
</dbReference>
<dbReference type="PROSITE" id="PS50011">
    <property type="entry name" value="PROTEIN_KINASE_DOM"/>
    <property type="match status" value="2"/>
</dbReference>
<evidence type="ECO:0000313" key="17">
    <source>
        <dbReference type="EMBL" id="RZC35247.1"/>
    </source>
</evidence>
<dbReference type="Gene3D" id="1.10.510.10">
    <property type="entry name" value="Transferase(Phosphotransferase) domain 1"/>
    <property type="match status" value="2"/>
</dbReference>
<dbReference type="Pfam" id="PF12745">
    <property type="entry name" value="HGTP_anticodon2"/>
    <property type="match status" value="1"/>
</dbReference>
<keyword evidence="13" id="KW-0175">Coiled coil</keyword>
<dbReference type="FunFam" id="3.10.110.10:FF:000057">
    <property type="entry name" value="eukaryotic translation initiation factor 2-alpha kinase 4"/>
    <property type="match status" value="1"/>
</dbReference>
<feature type="compositionally biased region" description="Acidic residues" evidence="14">
    <location>
        <begin position="612"/>
        <end position="631"/>
    </location>
</feature>
<feature type="binding site" evidence="11">
    <location>
        <begin position="513"/>
        <end position="521"/>
    </location>
    <ligand>
        <name>ATP</name>
        <dbReference type="ChEBI" id="CHEBI:30616"/>
    </ligand>
</feature>
<dbReference type="Gene3D" id="3.30.930.10">
    <property type="entry name" value="Bira Bifunctional Protein, Domain 2"/>
    <property type="match status" value="1"/>
</dbReference>
<evidence type="ECO:0000313" key="18">
    <source>
        <dbReference type="Proteomes" id="UP000292052"/>
    </source>
</evidence>
<dbReference type="GO" id="GO:1990625">
    <property type="term" value="P:negative regulation of cytoplasmic translational initiation in response to stress"/>
    <property type="evidence" value="ECO:0007669"/>
    <property type="project" value="TreeGrafter"/>
</dbReference>
<sequence>MSAEESAETRQNNELEALEAIYGDDLKDLRAKGAWNGWTPLNLSISLKPQQGSSGFHEIHVKVDLHVVCTDAYPNSVPKITLENGKGLSDNALFQLQNELEARTLKLKGEEMIFQLSQYVQEFLHLHNKPTSKSFYDEMLQRQKEKEEKDLQAKLMEEDRQRQFMQQEVQRRQEILKSESRLRREHRYNSENSCENDSDYRRHSVSNNSNESSDECLCDHRKTTIIEFGNREIKRGQCLKHCSCNHVVFIGMDVKTGEIVLLSEWVLKNSKQLASLEQEFNYLAKLRHPNLAHYLNFKYDQQPDGKVVVYFLKEFVNGPNCAFFMNENFTVSIQSIKYISRGVLTALDYLHRNNVVHKDIRETCVYITEKGTVALSNYSLHKRLTDLSSQTNISTYYSKKTDILRFGVFIVSLLQGAPITIDDVGIPTSVPSDLYDFLTRCLAKHEKERYTAAQLLNHSFFNQSLVPQSPGHKMDQNIPDRNISPDVIHSELSQLQQSGQSRINQEFVFIQNLGKGAFGDVIKARNNLDGGYYAIKRIKLNPKNRQLNKKIVREVKLLSRLNHENIVRYYNSWIETTFTFTDNIEELAPPMKNVEVSITYDSKSQAAFNSSTDEESSDDENSWGVFDEDSDSDGIEFEKDDNAESIIEQSNHSSKSTHSKDSSSEISIDFMYIQMEFCEKSTLRNAIDNSVYLDEDRVWRLFREIVEGLAHIHQQGMIHRDLKPVNIFLDSADHVKIGDFGLATNIKPKLNEYNIDNYPMEKDDTMDESKTGLIGTALYVAPELSVASKANYNQKVDIYSLGIIFFEMCYRPLTTNMERITILTGLRKREIILPDDFANKQNTKQEILIKWLLNHDVSKRPTSLELLQSEHVPPPVLEECELRELVRHTLSNPQLKGYKYLIASCFNQTLTPAQDITYDKDPSAPNLTKPLQLYDFVKETIVKIFKQHGGQNLSTPLLMPKSKYFEGVESCVKLMTHFGGIVALPHDLRVPFARYVAWNGITMLRRYSIERVYREKKVFGFLPRELYECAFDIVTTTPGNLMPDAEILYIIYEIINELPGVKNKHFTIRLNHTALLKAILLHAGIKEKHQEVFQMFSDVKDGKVQKSSLQTYLIRFGLPDNVISTLINIFNSEFELCKAANQLQAITRKKSGDASHLAKQALQDLKSIAHNAEAFGVTFEMVIAPGLVYNVQQHSGMICQFVCEAKKKHKHGNKEVLAAGGRYDSMITSYRKIMEAANVHGKEIQQLAVGISLSLDKLVQAVIREQCDDLPKMEFLDVAVCSVGSKPLLREKTKVLRNLWAAGIRCALIEATNNEEIQEQCGELKVPHVVMLKDSDQGTVRVRSWERDRFQEKTFKMHELVENMQKIIKNWKEGCQEFIPVTGTISRSDSKSSYGEKNEHNHEANVTVLFVTAEKLSANVRKRYDIQIRSHLDGVFKKLNGYVTVLGLSLESKVIRTIASYLEFETDQIFHKSVEIIIEKHQRHKKHLSDVCDEIYEQKCKRTKPVIILFSLNDSFHRLLI</sequence>
<evidence type="ECO:0000256" key="6">
    <source>
        <dbReference type="ARBA" id="ARBA00022840"/>
    </source>
</evidence>
<dbReference type="OrthoDB" id="6778822at2759"/>
<dbReference type="Proteomes" id="UP000292052">
    <property type="component" value="Unassembled WGS sequence"/>
</dbReference>
<dbReference type="InterPro" id="IPR000719">
    <property type="entry name" value="Prot_kinase_dom"/>
</dbReference>
<dbReference type="PIRSF" id="PIRSF000660">
    <property type="entry name" value="Ser/Thr_PK_GCN2"/>
    <property type="match status" value="1"/>
</dbReference>
<name>A0A482VSH0_ASBVE</name>
<gene>
    <name evidence="17" type="ORF">BDFB_001048</name>
</gene>
<reference evidence="17 18" key="1">
    <citation type="submission" date="2017-03" db="EMBL/GenBank/DDBJ databases">
        <title>Genome of the blue death feigning beetle - Asbolus verrucosus.</title>
        <authorList>
            <person name="Rider S.D."/>
        </authorList>
    </citation>
    <scope>NUCLEOTIDE SEQUENCE [LARGE SCALE GENOMIC DNA]</scope>
    <source>
        <strain evidence="17">Butters</strain>
        <tissue evidence="17">Head and leg muscle</tissue>
    </source>
</reference>
<dbReference type="GO" id="GO:0005524">
    <property type="term" value="F:ATP binding"/>
    <property type="evidence" value="ECO:0007669"/>
    <property type="project" value="UniProtKB-UniRule"/>
</dbReference>
<dbReference type="SMART" id="SM00591">
    <property type="entry name" value="RWD"/>
    <property type="match status" value="1"/>
</dbReference>
<evidence type="ECO:0000256" key="1">
    <source>
        <dbReference type="ARBA" id="ARBA00012513"/>
    </source>
</evidence>
<comment type="similarity">
    <text evidence="7">Belongs to the protein kinase superfamily. Ser/Thr protein kinase family. GCN2 subfamily.</text>
</comment>
<evidence type="ECO:0000256" key="2">
    <source>
        <dbReference type="ARBA" id="ARBA00022527"/>
    </source>
</evidence>
<evidence type="ECO:0000256" key="11">
    <source>
        <dbReference type="PIRSR" id="PIRSR000660-2"/>
    </source>
</evidence>
<feature type="domain" description="Protein kinase" evidence="15">
    <location>
        <begin position="507"/>
        <end position="877"/>
    </location>
</feature>
<feature type="region of interest" description="Disordered" evidence="14">
    <location>
        <begin position="180"/>
        <end position="214"/>
    </location>
</feature>
<dbReference type="PANTHER" id="PTHR11042">
    <property type="entry name" value="EUKARYOTIC TRANSLATION INITIATION FACTOR 2-ALPHA KINASE EIF2-ALPHA KINASE -RELATED"/>
    <property type="match status" value="1"/>
</dbReference>
<dbReference type="InterPro" id="IPR036621">
    <property type="entry name" value="Anticodon-bd_dom_sf"/>
</dbReference>
<dbReference type="SMART" id="SM00220">
    <property type="entry name" value="S_TKc"/>
    <property type="match status" value="2"/>
</dbReference>
<evidence type="ECO:0000256" key="3">
    <source>
        <dbReference type="ARBA" id="ARBA00022679"/>
    </source>
</evidence>
<dbReference type="Pfam" id="PF13393">
    <property type="entry name" value="tRNA-synt_His"/>
    <property type="match status" value="1"/>
</dbReference>
<keyword evidence="3" id="KW-0808">Transferase</keyword>
<dbReference type="InterPro" id="IPR016255">
    <property type="entry name" value="Gcn2"/>
</dbReference>
<feature type="domain" description="RWD" evidence="16">
    <location>
        <begin position="13"/>
        <end position="127"/>
    </location>
</feature>
<feature type="region of interest" description="Disordered" evidence="14">
    <location>
        <begin position="607"/>
        <end position="631"/>
    </location>
</feature>
<dbReference type="Gene3D" id="3.10.110.10">
    <property type="entry name" value="Ubiquitin Conjugating Enzyme"/>
    <property type="match status" value="1"/>
</dbReference>
<evidence type="ECO:0000259" key="15">
    <source>
        <dbReference type="PROSITE" id="PS50011"/>
    </source>
</evidence>
<organism evidence="17 18">
    <name type="scientific">Asbolus verrucosus</name>
    <name type="common">Desert ironclad beetle</name>
    <dbReference type="NCBI Taxonomy" id="1661398"/>
    <lineage>
        <taxon>Eukaryota</taxon>
        <taxon>Metazoa</taxon>
        <taxon>Ecdysozoa</taxon>
        <taxon>Arthropoda</taxon>
        <taxon>Hexapoda</taxon>
        <taxon>Insecta</taxon>
        <taxon>Pterygota</taxon>
        <taxon>Neoptera</taxon>
        <taxon>Endopterygota</taxon>
        <taxon>Coleoptera</taxon>
        <taxon>Polyphaga</taxon>
        <taxon>Cucujiformia</taxon>
        <taxon>Tenebrionidae</taxon>
        <taxon>Pimeliinae</taxon>
        <taxon>Asbolus</taxon>
    </lineage>
</organism>
<evidence type="ECO:0000256" key="5">
    <source>
        <dbReference type="ARBA" id="ARBA00022777"/>
    </source>
</evidence>
<keyword evidence="4 11" id="KW-0547">Nucleotide-binding</keyword>
<feature type="domain" description="Protein kinase" evidence="15">
    <location>
        <begin position="233"/>
        <end position="461"/>
    </location>
</feature>
<dbReference type="SUPFAM" id="SSF56112">
    <property type="entry name" value="Protein kinase-like (PK-like)"/>
    <property type="match status" value="2"/>
</dbReference>
<dbReference type="GO" id="GO:0004694">
    <property type="term" value="F:eukaryotic translation initiation factor 2alpha kinase activity"/>
    <property type="evidence" value="ECO:0007669"/>
    <property type="project" value="InterPro"/>
</dbReference>
<comment type="catalytic activity">
    <reaction evidence="8">
        <text>L-threonyl-[protein] + ATP = O-phospho-L-threonyl-[protein] + ADP + H(+)</text>
        <dbReference type="Rhea" id="RHEA:46608"/>
        <dbReference type="Rhea" id="RHEA-COMP:11060"/>
        <dbReference type="Rhea" id="RHEA-COMP:11605"/>
        <dbReference type="ChEBI" id="CHEBI:15378"/>
        <dbReference type="ChEBI" id="CHEBI:30013"/>
        <dbReference type="ChEBI" id="CHEBI:30616"/>
        <dbReference type="ChEBI" id="CHEBI:61977"/>
        <dbReference type="ChEBI" id="CHEBI:456216"/>
        <dbReference type="EC" id="2.7.11.1"/>
    </reaction>
</comment>
<evidence type="ECO:0000256" key="4">
    <source>
        <dbReference type="ARBA" id="ARBA00022741"/>
    </source>
</evidence>
<feature type="binding site" evidence="11 12">
    <location>
        <position position="536"/>
    </location>
    <ligand>
        <name>ATP</name>
        <dbReference type="ChEBI" id="CHEBI:30616"/>
    </ligand>
</feature>
<evidence type="ECO:0000256" key="9">
    <source>
        <dbReference type="ARBA" id="ARBA00048679"/>
    </source>
</evidence>
<dbReference type="GO" id="GO:0005829">
    <property type="term" value="C:cytosol"/>
    <property type="evidence" value="ECO:0007669"/>
    <property type="project" value="TreeGrafter"/>
</dbReference>
<dbReference type="InterPro" id="IPR017441">
    <property type="entry name" value="Protein_kinase_ATP_BS"/>
</dbReference>
<dbReference type="PROSITE" id="PS50908">
    <property type="entry name" value="RWD"/>
    <property type="match status" value="1"/>
</dbReference>
<dbReference type="PROSITE" id="PS00108">
    <property type="entry name" value="PROTEIN_KINASE_ST"/>
    <property type="match status" value="1"/>
</dbReference>
<dbReference type="InterPro" id="IPR011009">
    <property type="entry name" value="Kinase-like_dom_sf"/>
</dbReference>
<dbReference type="InterPro" id="IPR016135">
    <property type="entry name" value="UBQ-conjugating_enzyme/RWD"/>
</dbReference>
<keyword evidence="2" id="KW-0723">Serine/threonine-protein kinase</keyword>
<feature type="active site" description="Proton acceptor" evidence="10">
    <location>
        <position position="721"/>
    </location>
</feature>
<dbReference type="GO" id="GO:0000077">
    <property type="term" value="P:DNA damage checkpoint signaling"/>
    <property type="evidence" value="ECO:0007669"/>
    <property type="project" value="InterPro"/>
</dbReference>
<evidence type="ECO:0000259" key="16">
    <source>
        <dbReference type="PROSITE" id="PS50908"/>
    </source>
</evidence>
<comment type="caution">
    <text evidence="17">The sequence shown here is derived from an EMBL/GenBank/DDBJ whole genome shotgun (WGS) entry which is preliminary data.</text>
</comment>